<dbReference type="InterPro" id="IPR020841">
    <property type="entry name" value="PKS_Beta-ketoAc_synthase_dom"/>
</dbReference>
<dbReference type="PANTHER" id="PTHR11712">
    <property type="entry name" value="POLYKETIDE SYNTHASE-RELATED"/>
    <property type="match status" value="1"/>
</dbReference>
<keyword evidence="3" id="KW-0012">Acyltransferase</keyword>
<dbReference type="Proteomes" id="UP000253507">
    <property type="component" value="Unassembled WGS sequence"/>
</dbReference>
<dbReference type="RefSeq" id="WP_114013653.1">
    <property type="nucleotide sequence ID" value="NZ_QOIM01000018.1"/>
</dbReference>
<gene>
    <name evidence="6" type="ORF">DQ392_01815</name>
</gene>
<dbReference type="GO" id="GO:0006633">
    <property type="term" value="P:fatty acid biosynthetic process"/>
    <property type="evidence" value="ECO:0007669"/>
    <property type="project" value="TreeGrafter"/>
</dbReference>
<comment type="caution">
    <text evidence="6">The sequence shown here is derived from an EMBL/GenBank/DDBJ whole genome shotgun (WGS) entry which is preliminary data.</text>
</comment>
<evidence type="ECO:0000256" key="3">
    <source>
        <dbReference type="ARBA" id="ARBA00023315"/>
    </source>
</evidence>
<evidence type="ECO:0000256" key="4">
    <source>
        <dbReference type="RuleBase" id="RU003694"/>
    </source>
</evidence>
<dbReference type="CDD" id="cd00832">
    <property type="entry name" value="CLF"/>
    <property type="match status" value="1"/>
</dbReference>
<dbReference type="PANTHER" id="PTHR11712:SF322">
    <property type="entry name" value="POLYKETIDE BETA-KETOACYL SYNTHASE 2-RELATED"/>
    <property type="match status" value="1"/>
</dbReference>
<dbReference type="GO" id="GO:0004315">
    <property type="term" value="F:3-oxoacyl-[acyl-carrier-protein] synthase activity"/>
    <property type="evidence" value="ECO:0007669"/>
    <property type="project" value="TreeGrafter"/>
</dbReference>
<dbReference type="OrthoDB" id="416758at2"/>
<evidence type="ECO:0000313" key="7">
    <source>
        <dbReference type="Proteomes" id="UP000253507"/>
    </source>
</evidence>
<keyword evidence="7" id="KW-1185">Reference proteome</keyword>
<dbReference type="PROSITE" id="PS52004">
    <property type="entry name" value="KS3_2"/>
    <property type="match status" value="1"/>
</dbReference>
<evidence type="ECO:0000313" key="6">
    <source>
        <dbReference type="EMBL" id="RCG25259.1"/>
    </source>
</evidence>
<dbReference type="AlphaFoldDB" id="A0A367F5N6"/>
<comment type="similarity">
    <text evidence="1 4">Belongs to the thiolase-like superfamily. Beta-ketoacyl-ACP synthases family.</text>
</comment>
<organism evidence="6 7">
    <name type="scientific">Streptomyces reniochalinae</name>
    <dbReference type="NCBI Taxonomy" id="2250578"/>
    <lineage>
        <taxon>Bacteria</taxon>
        <taxon>Bacillati</taxon>
        <taxon>Actinomycetota</taxon>
        <taxon>Actinomycetes</taxon>
        <taxon>Kitasatosporales</taxon>
        <taxon>Streptomycetaceae</taxon>
        <taxon>Streptomyces</taxon>
    </lineage>
</organism>
<evidence type="ECO:0000259" key="5">
    <source>
        <dbReference type="PROSITE" id="PS52004"/>
    </source>
</evidence>
<dbReference type="InterPro" id="IPR014030">
    <property type="entry name" value="Ketoacyl_synth_N"/>
</dbReference>
<dbReference type="Pfam" id="PF00109">
    <property type="entry name" value="ketoacyl-synt"/>
    <property type="match status" value="1"/>
</dbReference>
<evidence type="ECO:0000256" key="1">
    <source>
        <dbReference type="ARBA" id="ARBA00008467"/>
    </source>
</evidence>
<evidence type="ECO:0000256" key="2">
    <source>
        <dbReference type="ARBA" id="ARBA00022679"/>
    </source>
</evidence>
<feature type="domain" description="Ketosynthase family 3 (KS3)" evidence="5">
    <location>
        <begin position="9"/>
        <end position="410"/>
    </location>
</feature>
<dbReference type="SMART" id="SM00825">
    <property type="entry name" value="PKS_KS"/>
    <property type="match status" value="1"/>
</dbReference>
<dbReference type="InterPro" id="IPR000794">
    <property type="entry name" value="Beta-ketoacyl_synthase"/>
</dbReference>
<accession>A0A367F5N6</accession>
<dbReference type="Pfam" id="PF02801">
    <property type="entry name" value="Ketoacyl-synt_C"/>
    <property type="match status" value="1"/>
</dbReference>
<reference evidence="6 7" key="1">
    <citation type="submission" date="2018-06" db="EMBL/GenBank/DDBJ databases">
        <title>Streptomyces reniochalinae sp. nov. and Streptomyces diacarnus sp. nov. from marine sponges.</title>
        <authorList>
            <person name="Li L."/>
        </authorList>
    </citation>
    <scope>NUCLEOTIDE SEQUENCE [LARGE SCALE GENOMIC DNA]</scope>
    <source>
        <strain evidence="6 7">LHW50302</strain>
    </source>
</reference>
<dbReference type="InterPro" id="IPR014031">
    <property type="entry name" value="Ketoacyl_synth_C"/>
</dbReference>
<sequence>MEAVREAQKTASVITGVGVVAPTGSDREAWWQATLDGKSGLGRISRFDPSGYPVRVAGEVTGFDPADHAPQRLVSETDAMTQYAFAATNEALADAAVDPARMPDLELAVITANSSGGVEFGQRELQKLYAEGPQAVGAYMSIAWFYAATTGQLSIRHGMRGPCGVLCSEQAGGLDALAQSRRVLAKGTRLVVSGGTDASLSPYGLVCQLSNGRLSQVPQPDEAYLPFSPDAAGYVPGEGGAILVMESLAAARARGAERVYGELAGYAATFDPRPGSGRPPTLRRAAELALADAGAEPGEVDVVFADGHGVPELDRQEAQAVAALFGPRGVPVSVPKTMTGRLYAGGAPLDVAAALLALRDQVIPPSVNTCPDPGHLLDLVTDRPRAARLRTVLVLARGYGGFNSAVVLRSVDTPAPLTHLSAGTSSHIPRRNG</sequence>
<proteinExistence type="inferred from homology"/>
<dbReference type="Gene3D" id="3.40.47.10">
    <property type="match status" value="2"/>
</dbReference>
<protein>
    <submittedName>
        <fullName evidence="6">Ketosynthase chain-length factor</fullName>
    </submittedName>
</protein>
<dbReference type="SUPFAM" id="SSF53901">
    <property type="entry name" value="Thiolase-like"/>
    <property type="match status" value="2"/>
</dbReference>
<name>A0A367F5N6_9ACTN</name>
<dbReference type="EMBL" id="QOIM01000018">
    <property type="protein sequence ID" value="RCG25259.1"/>
    <property type="molecule type" value="Genomic_DNA"/>
</dbReference>
<keyword evidence="2 4" id="KW-0808">Transferase</keyword>
<dbReference type="InterPro" id="IPR016039">
    <property type="entry name" value="Thiolase-like"/>
</dbReference>